<sequence>MDRCGVSVMEKETSEIALKQQHHQMRASTCPGCDFYEEERTGALAPADSALYMQISPFAGLKPQSPFL</sequence>
<accession>A0A448XR62</accession>
<keyword evidence="2" id="KW-1185">Reference proteome</keyword>
<name>A0A448XR62_9PLAT</name>
<dbReference type="Proteomes" id="UP000784294">
    <property type="component" value="Unassembled WGS sequence"/>
</dbReference>
<reference evidence="1" key="1">
    <citation type="submission" date="2018-11" db="EMBL/GenBank/DDBJ databases">
        <authorList>
            <consortium name="Pathogen Informatics"/>
        </authorList>
    </citation>
    <scope>NUCLEOTIDE SEQUENCE</scope>
</reference>
<gene>
    <name evidence="1" type="ORF">PXEA_LOCUS36244</name>
</gene>
<proteinExistence type="predicted"/>
<evidence type="ECO:0000313" key="2">
    <source>
        <dbReference type="Proteomes" id="UP000784294"/>
    </source>
</evidence>
<organism evidence="1 2">
    <name type="scientific">Protopolystoma xenopodis</name>
    <dbReference type="NCBI Taxonomy" id="117903"/>
    <lineage>
        <taxon>Eukaryota</taxon>
        <taxon>Metazoa</taxon>
        <taxon>Spiralia</taxon>
        <taxon>Lophotrochozoa</taxon>
        <taxon>Platyhelminthes</taxon>
        <taxon>Monogenea</taxon>
        <taxon>Polyopisthocotylea</taxon>
        <taxon>Polystomatidea</taxon>
        <taxon>Polystomatidae</taxon>
        <taxon>Protopolystoma</taxon>
    </lineage>
</organism>
<dbReference type="AlphaFoldDB" id="A0A448XR62"/>
<dbReference type="EMBL" id="CAAALY010276680">
    <property type="protein sequence ID" value="VEL42804.1"/>
    <property type="molecule type" value="Genomic_DNA"/>
</dbReference>
<evidence type="ECO:0000313" key="1">
    <source>
        <dbReference type="EMBL" id="VEL42804.1"/>
    </source>
</evidence>
<comment type="caution">
    <text evidence="1">The sequence shown here is derived from an EMBL/GenBank/DDBJ whole genome shotgun (WGS) entry which is preliminary data.</text>
</comment>
<protein>
    <submittedName>
        <fullName evidence="1">Uncharacterized protein</fullName>
    </submittedName>
</protein>